<proteinExistence type="predicted"/>
<keyword evidence="3" id="KW-1185">Reference proteome</keyword>
<feature type="compositionally biased region" description="Basic and acidic residues" evidence="1">
    <location>
        <begin position="178"/>
        <end position="204"/>
    </location>
</feature>
<protein>
    <submittedName>
        <fullName evidence="2">DUF2617 family protein</fullName>
    </submittedName>
</protein>
<dbReference type="AlphaFoldDB" id="A0ABD5PZK7"/>
<organism evidence="2 3">
    <name type="scientific">Halorussus aquaticus</name>
    <dbReference type="NCBI Taxonomy" id="2953748"/>
    <lineage>
        <taxon>Archaea</taxon>
        <taxon>Methanobacteriati</taxon>
        <taxon>Methanobacteriota</taxon>
        <taxon>Stenosarchaea group</taxon>
        <taxon>Halobacteria</taxon>
        <taxon>Halobacteriales</taxon>
        <taxon>Haladaptataceae</taxon>
        <taxon>Halorussus</taxon>
    </lineage>
</organism>
<dbReference type="InterPro" id="IPR024486">
    <property type="entry name" value="DUF2617"/>
</dbReference>
<dbReference type="Pfam" id="PF10936">
    <property type="entry name" value="DUF2617"/>
    <property type="match status" value="1"/>
</dbReference>
<reference evidence="2 3" key="1">
    <citation type="journal article" date="2019" name="Int. J. Syst. Evol. Microbiol.">
        <title>The Global Catalogue of Microorganisms (GCM) 10K type strain sequencing project: providing services to taxonomists for standard genome sequencing and annotation.</title>
        <authorList>
            <consortium name="The Broad Institute Genomics Platform"/>
            <consortium name="The Broad Institute Genome Sequencing Center for Infectious Disease"/>
            <person name="Wu L."/>
            <person name="Ma J."/>
        </authorList>
    </citation>
    <scope>NUCLEOTIDE SEQUENCE [LARGE SCALE GENOMIC DNA]</scope>
    <source>
        <strain evidence="2 3">XZYJ18</strain>
    </source>
</reference>
<dbReference type="GeneID" id="73047090"/>
<dbReference type="Proteomes" id="UP001595945">
    <property type="component" value="Unassembled WGS sequence"/>
</dbReference>
<gene>
    <name evidence="2" type="ORF">ACFO9K_06110</name>
</gene>
<evidence type="ECO:0000313" key="3">
    <source>
        <dbReference type="Proteomes" id="UP001595945"/>
    </source>
</evidence>
<accession>A0ABD5PZK7</accession>
<feature type="region of interest" description="Disordered" evidence="1">
    <location>
        <begin position="123"/>
        <end position="204"/>
    </location>
</feature>
<name>A0ABD5PZK7_9EURY</name>
<comment type="caution">
    <text evidence="2">The sequence shown here is derived from an EMBL/GenBank/DDBJ whole genome shotgun (WGS) entry which is preliminary data.</text>
</comment>
<feature type="compositionally biased region" description="Polar residues" evidence="1">
    <location>
        <begin position="134"/>
        <end position="145"/>
    </location>
</feature>
<dbReference type="EMBL" id="JBHSHT010000001">
    <property type="protein sequence ID" value="MFC4823830.1"/>
    <property type="molecule type" value="Genomic_DNA"/>
</dbReference>
<dbReference type="RefSeq" id="WP_254270411.1">
    <property type="nucleotide sequence ID" value="NZ_CP100401.1"/>
</dbReference>
<evidence type="ECO:0000313" key="2">
    <source>
        <dbReference type="EMBL" id="MFC4823830.1"/>
    </source>
</evidence>
<evidence type="ECO:0000256" key="1">
    <source>
        <dbReference type="SAM" id="MobiDB-lite"/>
    </source>
</evidence>
<sequence length="204" mass="22346">MSSTETRRLHFAYAASEPNLEAFDVKRVVPSQLLGAPAALTVIGASHYVGVPELNFHEVCSCEPISGESTAETPLRSGVEREFAFENDRVRVVTSAEVRPIEAFPGSEAADAAFRFGPDAWTTIELTPSDDPEQSSASESATYETYHTYPEHGLAVYTGTTLRRTRTSTEPQKPHSARTAERSEDSTDPLERLTTDLSPETHDD</sequence>